<comment type="caution">
    <text evidence="2">The sequence shown here is derived from an EMBL/GenBank/DDBJ whole genome shotgun (WGS) entry which is preliminary data.</text>
</comment>
<dbReference type="InterPro" id="IPR036513">
    <property type="entry name" value="STAS_dom_sf"/>
</dbReference>
<evidence type="ECO:0000259" key="1">
    <source>
        <dbReference type="PROSITE" id="PS50801"/>
    </source>
</evidence>
<dbReference type="InterPro" id="IPR002645">
    <property type="entry name" value="STAS_dom"/>
</dbReference>
<name>A0ABP4V1Y6_9ACTN</name>
<organism evidence="2 3">
    <name type="scientific">Kribbella yunnanensis</name>
    <dbReference type="NCBI Taxonomy" id="190194"/>
    <lineage>
        <taxon>Bacteria</taxon>
        <taxon>Bacillati</taxon>
        <taxon>Actinomycetota</taxon>
        <taxon>Actinomycetes</taxon>
        <taxon>Propionibacteriales</taxon>
        <taxon>Kribbellaceae</taxon>
        <taxon>Kribbella</taxon>
    </lineage>
</organism>
<keyword evidence="3" id="KW-1185">Reference proteome</keyword>
<dbReference type="Gene3D" id="3.30.750.24">
    <property type="entry name" value="STAS domain"/>
    <property type="match status" value="1"/>
</dbReference>
<dbReference type="SUPFAM" id="SSF52091">
    <property type="entry name" value="SpoIIaa-like"/>
    <property type="match status" value="1"/>
</dbReference>
<accession>A0ABP4V1Y6</accession>
<evidence type="ECO:0000313" key="3">
    <source>
        <dbReference type="Proteomes" id="UP001500280"/>
    </source>
</evidence>
<dbReference type="Proteomes" id="UP001500280">
    <property type="component" value="Unassembled WGS sequence"/>
</dbReference>
<reference evidence="3" key="1">
    <citation type="journal article" date="2019" name="Int. J. Syst. Evol. Microbiol.">
        <title>The Global Catalogue of Microorganisms (GCM) 10K type strain sequencing project: providing services to taxonomists for standard genome sequencing and annotation.</title>
        <authorList>
            <consortium name="The Broad Institute Genomics Platform"/>
            <consortium name="The Broad Institute Genome Sequencing Center for Infectious Disease"/>
            <person name="Wu L."/>
            <person name="Ma J."/>
        </authorList>
    </citation>
    <scope>NUCLEOTIDE SEQUENCE [LARGE SCALE GENOMIC DNA]</scope>
    <source>
        <strain evidence="3">JCM 14307</strain>
    </source>
</reference>
<gene>
    <name evidence="2" type="ORF">GCM10009745_75900</name>
</gene>
<sequence>MIGRVERAMTRPVDASGPFVCTWSAVGGCVVVKVAGTVDESTAVAFADELRRVITTKASTVVVDVRRVRELDPAGVDVLVAAEALASEHDGWLRVAGGQPWLHELLEPHQLRLYPELVQALPSYRPAP</sequence>
<proteinExistence type="predicted"/>
<evidence type="ECO:0000313" key="2">
    <source>
        <dbReference type="EMBL" id="GAA1716264.1"/>
    </source>
</evidence>
<dbReference type="PROSITE" id="PS50801">
    <property type="entry name" value="STAS"/>
    <property type="match status" value="1"/>
</dbReference>
<dbReference type="Pfam" id="PF13466">
    <property type="entry name" value="STAS_2"/>
    <property type="match status" value="1"/>
</dbReference>
<protein>
    <recommendedName>
        <fullName evidence="1">STAS domain-containing protein</fullName>
    </recommendedName>
</protein>
<dbReference type="PROSITE" id="PS51257">
    <property type="entry name" value="PROKAR_LIPOPROTEIN"/>
    <property type="match status" value="1"/>
</dbReference>
<feature type="domain" description="STAS" evidence="1">
    <location>
        <begin position="28"/>
        <end position="107"/>
    </location>
</feature>
<dbReference type="InterPro" id="IPR058548">
    <property type="entry name" value="MlaB-like_STAS"/>
</dbReference>
<dbReference type="EMBL" id="BAAANF010000027">
    <property type="protein sequence ID" value="GAA1716264.1"/>
    <property type="molecule type" value="Genomic_DNA"/>
</dbReference>